<proteinExistence type="predicted"/>
<evidence type="ECO:0000313" key="2">
    <source>
        <dbReference type="EMBL" id="PZP52196.1"/>
    </source>
</evidence>
<reference evidence="2 3" key="1">
    <citation type="submission" date="2017-11" db="EMBL/GenBank/DDBJ databases">
        <title>Infants hospitalized years apart are colonized by the same room-sourced microbial strains.</title>
        <authorList>
            <person name="Brooks B."/>
            <person name="Olm M.R."/>
            <person name="Firek B.A."/>
            <person name="Baker R."/>
            <person name="Thomas B.C."/>
            <person name="Morowitz M.J."/>
            <person name="Banfield J.F."/>
        </authorList>
    </citation>
    <scope>NUCLEOTIDE SEQUENCE [LARGE SCALE GENOMIC DNA]</scope>
    <source>
        <strain evidence="2">S2_009_000_R2_76</strain>
    </source>
</reference>
<dbReference type="Proteomes" id="UP000249645">
    <property type="component" value="Unassembled WGS sequence"/>
</dbReference>
<comment type="caution">
    <text evidence="2">The sequence shown here is derived from an EMBL/GenBank/DDBJ whole genome shotgun (WGS) entry which is preliminary data.</text>
</comment>
<organism evidence="2 3">
    <name type="scientific">Pseudopedobacter saltans</name>
    <dbReference type="NCBI Taxonomy" id="151895"/>
    <lineage>
        <taxon>Bacteria</taxon>
        <taxon>Pseudomonadati</taxon>
        <taxon>Bacteroidota</taxon>
        <taxon>Sphingobacteriia</taxon>
        <taxon>Sphingobacteriales</taxon>
        <taxon>Sphingobacteriaceae</taxon>
        <taxon>Pseudopedobacter</taxon>
    </lineage>
</organism>
<dbReference type="InterPro" id="IPR026377">
    <property type="entry name" value="Cell_surface_SprA"/>
</dbReference>
<evidence type="ECO:0000259" key="1">
    <source>
        <dbReference type="Pfam" id="PF14349"/>
    </source>
</evidence>
<dbReference type="EMBL" id="QFOI01000010">
    <property type="protein sequence ID" value="PZP52196.1"/>
    <property type="molecule type" value="Genomic_DNA"/>
</dbReference>
<evidence type="ECO:0000313" key="3">
    <source>
        <dbReference type="Proteomes" id="UP000249645"/>
    </source>
</evidence>
<accession>A0A2W5H2C5</accession>
<name>A0A2W5H2C5_9SPHI</name>
<dbReference type="NCBIfam" id="TIGR04189">
    <property type="entry name" value="surface_SprA"/>
    <property type="match status" value="1"/>
</dbReference>
<protein>
    <submittedName>
        <fullName evidence="2">Cell surface protein SprA</fullName>
    </submittedName>
</protein>
<feature type="domain" description="Gliding motility protein SprA N-terminal" evidence="1">
    <location>
        <begin position="1048"/>
        <end position="1562"/>
    </location>
</feature>
<dbReference type="Pfam" id="PF14349">
    <property type="entry name" value="SprA_N"/>
    <property type="match status" value="2"/>
</dbReference>
<gene>
    <name evidence="2" type="primary">sprA</name>
    <name evidence="2" type="ORF">DI598_01330</name>
</gene>
<feature type="domain" description="Gliding motility protein SprA N-terminal" evidence="1">
    <location>
        <begin position="123"/>
        <end position="344"/>
    </location>
</feature>
<dbReference type="InterPro" id="IPR025684">
    <property type="entry name" value="SprA_N_dom"/>
</dbReference>
<sequence length="2406" mass="268797">MGQNKDSLPYPIKDRRGDALYNPSRNPFDIRDTSLLNRRVEFDSISGKYVIYEKIGDLYYRNPTELTLNQLMGLQGRDEENQYFNYKSKALDLLNKKQTRPKPRISENFFNRTFGVTPSGKLVDIRPQGNIDLKLGYQGQYVNNPTLSENARRTGGFDMNADINFNAMADIGSKMTLPISWNSQSTFDYENQIKLRYNGYDDEILKSIEAGNMSFQTKGTLMSSIQNLMGIKAKLQFGKLFLTAAIATSRSQKQSLTLQSGGVSQTINKMMDDYDENRNFLLSQYFKNKFNFNMANLPVTRSQVNITRMEVWVTNRTGTVTNARNVVGLMDLGESQPYNSNIHSVGLGELPDNGDNDIYNKIVNSSMARNGALASTFLQSQGLQPVQDFEKVYARQLTQGVDYTFNPSIGFVSLNSQLQSDDVLGVAFQYTYNGRTYQVGEFASDVALDSASGIQKVLYLKLLKATSQRINLPIWKLMMKNVYTLDVSQVDSSSFRLSLYYKEVAGGTKRFLPESSPATSGQAILSIVNADRLNALGSPQSDGNFDYINGFTVLPQQGRIIFPVLEPFGHDLDSLAYQGVDPSIAQKYVYTALYDSIKSIAQTYTNLNRFALMGTVKGSSTSTISLGAVNIPQGSVIVTSGGQPLIENTDFVIDYTNGTLQILNQGIASSGQPINVQFENNTTTTMQRSFMGLRLDYLASNKLSIGATMEKLTERPYTTQTFYGEDPINNTMYGVDFNYKSEWPAMTRWLNKLPNYSSKSMSTINAYGEAAILKPGQPSQIGTGTQASVYIDNFESASSGFDLRYPLTAWALGSTPAGNGLFPEATLIDSLAYNNNRAKIAWYNIDAVLQDKNNANNPLRHNLSALSDLRTRAVYNQELFPEQSTTVSTTQLTTFDISYFPKEKGPYNFNTSTNDLDANGLFKGPKTKWGGLMRAIPQTDFETNNIEYVEFWVQDPFLYKPTSTGGKLVFNLGNVSEDILKDGKHFYENGLSTPTTTSLEDSTTVWGKAPLNPIQLTNAFSNTASDRTYQDIGLDGLNDDGERRRRSDYLARLASTFGINSAIYKKAESDPSNDNYLWYRDPSFDNSNSGLLARYKNFNNPEGNSAIATSSSTFSPAATMYPDNEDLNGDNTLNESEDYFEYDLNLKPNMQIGDGYIVDKRTITPKLANDSTATENWYLFRIPVKNYDSKVGSISDFKSIRFVRMYLTGFEDSVTLRFARLDLIRNQWRNFTYYLDTVGNYTSLPTTSITSLNVSAVNLEDNSGRLPIPYKLPPGVERIQSLANNGVNVLQNEQSMSLKVTSLQKGDARAVIKGMNMDLRRYGQMNMFIHAESVNGQRAVADNELNAVIRIGQDYLNNYYEIKIPLHITSPSAAASAEQIWPSTNELNLALQDLVQLKLRRNNSGATTTKIYREIASNGQTMSVLGNPNLAAVAGFLIGIENPNTSEALSAEMWVDELRLSNIDNQGGWAALGRVDMQLADLGTLSVSGNTYSAGWGSIDQSTNQRSMSSMVQLDASTSLNVGKLFPQRMGFSIPVYASINRTVFTPKYDPYDQDVLYKTKLAMAGSKAAKDSIRKIALDQSTTKMFNFSNVRFGQMTAKPKLWSLSNFDFSYGYSSIVQSSPTVLGNNITRHQGGFGYTFNGQDHFYYPFQKLFKKKSPWLALLRDFNINPIPSLMSFRMNVDRQMGVYMPRSITLAGSSFTSLPTDTTYDKYFLIDRYYNLRWQLSKNLNLDYSAINNSVVDEPYGALNTRAKKDSVWKNFWKGGRTITFQQRSVLTYNLPLDKLPLTDWIRAQYNFSTSYNWIAANLLARDLGNIVENSRQQTLQADIDFTRLYNKSAFLRKATEQSTNNNFQNGNMNQNGNGQNSIPQGVVPKGISDTAHMQLPSRDSVVYGLKGAEKKLALKKWRALRRAIRKAQKMEKALLKQYQTSGIVKTAAQIVTLIKHVNIQYNSGYNSRVPGIMSSPDNFGNNWKTNSPGLGYSLFGKQPTTQWMNDLAAKGLLSQDTLFNSVFTQSYTQTLNVTAQLQPLPNLNIDLSIQKSFSQQYNALFKDTLGNGSFSALSPYAAGGFNISYISMKTMFSKHSKSEASELFKNFSEFRTIISKRMAAQNPYSQGTTDGYANGYGRYAQDVLIPAFIAAYSGKDPNTIPLVKENYKSVKTNPLGGMMPLPNWRLTYSGLASIPALATVFSNITFTHAYNATLGMNSFTSALNYYDPLHLSTPGFINPTTGNFIPFYMIPNITITEQFQPLVGLDMTTRTQNNIRFQYAKSRTLSLSLTDYQVSEVNSTQFTIGGSWRKRNANLMFLPGSRKARQGNDLNISLDLAFRNDLQYNSVLDQSSSYSTGGQKVISISPSIDYILNNRINLKLYFDQQRVIPYISTTVPMTTTSAGLQIRVSLAGQP</sequence>